<accession>A0A9W8JHM3</accession>
<name>A0A9W8JHM3_9AGAR</name>
<evidence type="ECO:0000256" key="1">
    <source>
        <dbReference type="SAM" id="MobiDB-lite"/>
    </source>
</evidence>
<organism evidence="2 3">
    <name type="scientific">Candolleomyces eurysporus</name>
    <dbReference type="NCBI Taxonomy" id="2828524"/>
    <lineage>
        <taxon>Eukaryota</taxon>
        <taxon>Fungi</taxon>
        <taxon>Dikarya</taxon>
        <taxon>Basidiomycota</taxon>
        <taxon>Agaricomycotina</taxon>
        <taxon>Agaricomycetes</taxon>
        <taxon>Agaricomycetidae</taxon>
        <taxon>Agaricales</taxon>
        <taxon>Agaricineae</taxon>
        <taxon>Psathyrellaceae</taxon>
        <taxon>Candolleomyces</taxon>
    </lineage>
</organism>
<dbReference type="GO" id="GO:0031047">
    <property type="term" value="P:regulatory ncRNA-mediated gene silencing"/>
    <property type="evidence" value="ECO:0007669"/>
    <property type="project" value="InterPro"/>
</dbReference>
<feature type="compositionally biased region" description="Basic and acidic residues" evidence="1">
    <location>
        <begin position="373"/>
        <end position="388"/>
    </location>
</feature>
<dbReference type="OrthoDB" id="435402at2759"/>
<feature type="non-terminal residue" evidence="2">
    <location>
        <position position="676"/>
    </location>
</feature>
<feature type="region of interest" description="Disordered" evidence="1">
    <location>
        <begin position="582"/>
        <end position="601"/>
    </location>
</feature>
<comment type="caution">
    <text evidence="2">The sequence shown here is derived from an EMBL/GenBank/DDBJ whole genome shotgun (WGS) entry which is preliminary data.</text>
</comment>
<dbReference type="Proteomes" id="UP001140091">
    <property type="component" value="Unassembled WGS sequence"/>
</dbReference>
<dbReference type="AlphaFoldDB" id="A0A9W8JHM3"/>
<evidence type="ECO:0000313" key="2">
    <source>
        <dbReference type="EMBL" id="KAJ2934264.1"/>
    </source>
</evidence>
<feature type="region of interest" description="Disordered" evidence="1">
    <location>
        <begin position="1"/>
        <end position="23"/>
    </location>
</feature>
<dbReference type="Pfam" id="PF09692">
    <property type="entry name" value="Arb1"/>
    <property type="match status" value="1"/>
</dbReference>
<proteinExistence type="predicted"/>
<dbReference type="GO" id="GO:0033167">
    <property type="term" value="C:ARC complex"/>
    <property type="evidence" value="ECO:0007669"/>
    <property type="project" value="InterPro"/>
</dbReference>
<keyword evidence="3" id="KW-1185">Reference proteome</keyword>
<feature type="compositionally biased region" description="Low complexity" evidence="1">
    <location>
        <begin position="400"/>
        <end position="417"/>
    </location>
</feature>
<dbReference type="EMBL" id="JANBPK010000721">
    <property type="protein sequence ID" value="KAJ2934264.1"/>
    <property type="molecule type" value="Genomic_DNA"/>
</dbReference>
<dbReference type="InterPro" id="IPR018606">
    <property type="entry name" value="Arb1"/>
</dbReference>
<gene>
    <name evidence="2" type="ORF">H1R20_g2825</name>
</gene>
<sequence length="676" mass="74074">MTSISTATDTGVMVDVQPQSTPSEATAAATTNVNNNNVTVTDDKPTVTEHRLTFPGDFPKVPAGVTIISFSAFKERGICIDPRPDDPDALEVDTLGIPTVTMNAKGHKTNFCKTNTKRKKMKQEVKQKYLDRGLAVPWWVTWEESESVRLAAPTNASDSKLSKFLAAAIDFKNGRKWPPLVNSQIDPSRLWTLMEVFLGVVGHKTRPEGASKKRVFYDPAPNDEGYDDDDDDVDVDMDDDEEFATAATVDGKDKKAVQFLKDPERMVKIFLSSYVRAKGIIWSKINLEQTPRLWAFFLEFLLRSRVLPRSEAELRAALAVAKQALIELPLTSVLSADLPDKFSKGCRECWGEKTEVFRTLDVDEEWLASLRGDQGDQKPADGESKDAGEQTEGTVPVIPEPDQAEPGAEAEAASAAPAQLDVVPEEAQGNQEEKASGWGAVWDSTADEGWGAVDEDNDWAMNTEKPEDEVEENPWVTAREDLSLEHLLGPSLVELPTTHTTGVVEQSLRKITELIPIPTNLPPKSAEEAGAVDAAAIELELERTFPKVVLSPWLNWDGGEMPAYSDPRILDTSQGNVANPPYTTRTADDPPATPGVHDPGNDPVTVLVHPDVFEKLVKGICIAGTWVQMVRKPVEPSDAAPAAKKKKKGKKKAPANFWYVDEVAAVLPSYWTAAKA</sequence>
<reference evidence="2" key="1">
    <citation type="submission" date="2022-06" db="EMBL/GenBank/DDBJ databases">
        <title>Genome Sequence of Candolleomyces eurysporus.</title>
        <authorList>
            <person name="Buettner E."/>
        </authorList>
    </citation>
    <scope>NUCLEOTIDE SEQUENCE</scope>
    <source>
        <strain evidence="2">VTCC 930004</strain>
    </source>
</reference>
<feature type="region of interest" description="Disordered" evidence="1">
    <location>
        <begin position="369"/>
        <end position="417"/>
    </location>
</feature>
<evidence type="ECO:0000313" key="3">
    <source>
        <dbReference type="Proteomes" id="UP001140091"/>
    </source>
</evidence>
<protein>
    <submittedName>
        <fullName evidence="2">Uncharacterized protein</fullName>
    </submittedName>
</protein>